<dbReference type="EMBL" id="CM009293">
    <property type="protein sequence ID" value="RQO88880.1"/>
    <property type="molecule type" value="Genomic_DNA"/>
</dbReference>
<keyword evidence="2" id="KW-1185">Reference proteome</keyword>
<sequence length="59" mass="6806">MKKNDGMDLGNLVEEKEWWLWPWKKTRLYLVSGREDDGEMGITVGLEMAVPVVFSSFGE</sequence>
<evidence type="ECO:0000313" key="2">
    <source>
        <dbReference type="Proteomes" id="UP000006729"/>
    </source>
</evidence>
<proteinExistence type="predicted"/>
<dbReference type="InParanoid" id="A0A3N7EZ04"/>
<accession>A0A3N7EZ04</accession>
<reference evidence="1 2" key="1">
    <citation type="journal article" date="2006" name="Science">
        <title>The genome of black cottonwood, Populus trichocarpa (Torr. &amp; Gray).</title>
        <authorList>
            <person name="Tuskan G.A."/>
            <person name="Difazio S."/>
            <person name="Jansson S."/>
            <person name="Bohlmann J."/>
            <person name="Grigoriev I."/>
            <person name="Hellsten U."/>
            <person name="Putnam N."/>
            <person name="Ralph S."/>
            <person name="Rombauts S."/>
            <person name="Salamov A."/>
            <person name="Schein J."/>
            <person name="Sterck L."/>
            <person name="Aerts A."/>
            <person name="Bhalerao R.R."/>
            <person name="Bhalerao R.P."/>
            <person name="Blaudez D."/>
            <person name="Boerjan W."/>
            <person name="Brun A."/>
            <person name="Brunner A."/>
            <person name="Busov V."/>
            <person name="Campbell M."/>
            <person name="Carlson J."/>
            <person name="Chalot M."/>
            <person name="Chapman J."/>
            <person name="Chen G.L."/>
            <person name="Cooper D."/>
            <person name="Coutinho P.M."/>
            <person name="Couturier J."/>
            <person name="Covert S."/>
            <person name="Cronk Q."/>
            <person name="Cunningham R."/>
            <person name="Davis J."/>
            <person name="Degroeve S."/>
            <person name="Dejardin A."/>
            <person name="Depamphilis C."/>
            <person name="Detter J."/>
            <person name="Dirks B."/>
            <person name="Dubchak I."/>
            <person name="Duplessis S."/>
            <person name="Ehlting J."/>
            <person name="Ellis B."/>
            <person name="Gendler K."/>
            <person name="Goodstein D."/>
            <person name="Gribskov M."/>
            <person name="Grimwood J."/>
            <person name="Groover A."/>
            <person name="Gunter L."/>
            <person name="Hamberger B."/>
            <person name="Heinze B."/>
            <person name="Helariutta Y."/>
            <person name="Henrissat B."/>
            <person name="Holligan D."/>
            <person name="Holt R."/>
            <person name="Huang W."/>
            <person name="Islam-Faridi N."/>
            <person name="Jones S."/>
            <person name="Jones-Rhoades M."/>
            <person name="Jorgensen R."/>
            <person name="Joshi C."/>
            <person name="Kangasjarvi J."/>
            <person name="Karlsson J."/>
            <person name="Kelleher C."/>
            <person name="Kirkpatrick R."/>
            <person name="Kirst M."/>
            <person name="Kohler A."/>
            <person name="Kalluri U."/>
            <person name="Larimer F."/>
            <person name="Leebens-Mack J."/>
            <person name="Leple J.C."/>
            <person name="Locascio P."/>
            <person name="Lou Y."/>
            <person name="Lucas S."/>
            <person name="Martin F."/>
            <person name="Montanini B."/>
            <person name="Napoli C."/>
            <person name="Nelson D.R."/>
            <person name="Nelson C."/>
            <person name="Nieminen K."/>
            <person name="Nilsson O."/>
            <person name="Pereda V."/>
            <person name="Peter G."/>
            <person name="Philippe R."/>
            <person name="Pilate G."/>
            <person name="Poliakov A."/>
            <person name="Razumovskaya J."/>
            <person name="Richardson P."/>
            <person name="Rinaldi C."/>
            <person name="Ritland K."/>
            <person name="Rouze P."/>
            <person name="Ryaboy D."/>
            <person name="Schmutz J."/>
            <person name="Schrader J."/>
            <person name="Segerman B."/>
            <person name="Shin H."/>
            <person name="Siddiqui A."/>
            <person name="Sterky F."/>
            <person name="Terry A."/>
            <person name="Tsai C.J."/>
            <person name="Uberbacher E."/>
            <person name="Unneberg P."/>
            <person name="Vahala J."/>
            <person name="Wall K."/>
            <person name="Wessler S."/>
            <person name="Yang G."/>
            <person name="Yin T."/>
            <person name="Douglas C."/>
            <person name="Marra M."/>
            <person name="Sandberg G."/>
            <person name="Van de Peer Y."/>
            <person name="Rokhsar D."/>
        </authorList>
    </citation>
    <scope>NUCLEOTIDE SEQUENCE [LARGE SCALE GENOMIC DNA]</scope>
    <source>
        <strain evidence="2">cv. Nisqually</strain>
    </source>
</reference>
<gene>
    <name evidence="1" type="ORF">POPTR_004G033050</name>
</gene>
<dbReference type="AlphaFoldDB" id="A0A3N7EZ04"/>
<protein>
    <submittedName>
        <fullName evidence="1">Uncharacterized protein</fullName>
    </submittedName>
</protein>
<evidence type="ECO:0000313" key="1">
    <source>
        <dbReference type="EMBL" id="RQO88880.1"/>
    </source>
</evidence>
<organism evidence="1 2">
    <name type="scientific">Populus trichocarpa</name>
    <name type="common">Western balsam poplar</name>
    <name type="synonym">Populus balsamifera subsp. trichocarpa</name>
    <dbReference type="NCBI Taxonomy" id="3694"/>
    <lineage>
        <taxon>Eukaryota</taxon>
        <taxon>Viridiplantae</taxon>
        <taxon>Streptophyta</taxon>
        <taxon>Embryophyta</taxon>
        <taxon>Tracheophyta</taxon>
        <taxon>Spermatophyta</taxon>
        <taxon>Magnoliopsida</taxon>
        <taxon>eudicotyledons</taxon>
        <taxon>Gunneridae</taxon>
        <taxon>Pentapetalae</taxon>
        <taxon>rosids</taxon>
        <taxon>fabids</taxon>
        <taxon>Malpighiales</taxon>
        <taxon>Salicaceae</taxon>
        <taxon>Saliceae</taxon>
        <taxon>Populus</taxon>
    </lineage>
</organism>
<dbReference type="Proteomes" id="UP000006729">
    <property type="component" value="Chromosome 4"/>
</dbReference>
<name>A0A3N7EZ04_POPTR</name>